<dbReference type="Proteomes" id="UP000663873">
    <property type="component" value="Unassembled WGS sequence"/>
</dbReference>
<comment type="caution">
    <text evidence="6">The sequence shown here is derived from an EMBL/GenBank/DDBJ whole genome shotgun (WGS) entry which is preliminary data.</text>
</comment>
<dbReference type="EMBL" id="CAJOBS010000450">
    <property type="protein sequence ID" value="CAF4579602.1"/>
    <property type="molecule type" value="Genomic_DNA"/>
</dbReference>
<evidence type="ECO:0000313" key="8">
    <source>
        <dbReference type="Proteomes" id="UP000663873"/>
    </source>
</evidence>
<evidence type="ECO:0000313" key="6">
    <source>
        <dbReference type="EMBL" id="CAF4802894.1"/>
    </source>
</evidence>
<proteinExistence type="predicted"/>
<reference evidence="6" key="1">
    <citation type="submission" date="2021-02" db="EMBL/GenBank/DDBJ databases">
        <authorList>
            <person name="Nowell W R."/>
        </authorList>
    </citation>
    <scope>NUCLEOTIDE SEQUENCE</scope>
</reference>
<name>A0A821PI15_9BILA</name>
<dbReference type="Proteomes" id="UP000663825">
    <property type="component" value="Unassembled WGS sequence"/>
</dbReference>
<evidence type="ECO:0000313" key="2">
    <source>
        <dbReference type="EMBL" id="CAF3195857.1"/>
    </source>
</evidence>
<accession>A0A821PI15</accession>
<dbReference type="Proteomes" id="UP000663848">
    <property type="component" value="Unassembled WGS sequence"/>
</dbReference>
<keyword evidence="8" id="KW-1185">Reference proteome</keyword>
<feature type="region of interest" description="Disordered" evidence="1">
    <location>
        <begin position="1"/>
        <end position="72"/>
    </location>
</feature>
<evidence type="ECO:0000313" key="4">
    <source>
        <dbReference type="EMBL" id="CAF4430971.1"/>
    </source>
</evidence>
<dbReference type="EMBL" id="CAJOBQ010000889">
    <property type="protein sequence ID" value="CAF4430971.1"/>
    <property type="molecule type" value="Genomic_DNA"/>
</dbReference>
<feature type="compositionally biased region" description="Low complexity" evidence="1">
    <location>
        <begin position="1"/>
        <end position="18"/>
    </location>
</feature>
<gene>
    <name evidence="6" type="ORF">QYT958_LOCUS23983</name>
    <name evidence="2" type="ORF">TIS948_LOCUS12269</name>
    <name evidence="5" type="ORF">TOA249_LOCUS9173</name>
    <name evidence="4" type="ORF">TSG867_LOCUS15328</name>
    <name evidence="3" type="ORF">UJA718_LOCUS12723</name>
</gene>
<sequence length="72" mass="7538">MFSTFSSASDLTSSEGSCVSGGSGIESKQLQPQQPLTAPTQVDPTATTSMGGYGCTYQTGSDRQLNRVQENQ</sequence>
<dbReference type="EMBL" id="CAJOBP010001672">
    <property type="protein sequence ID" value="CAF4302327.1"/>
    <property type="molecule type" value="Genomic_DNA"/>
</dbReference>
<dbReference type="AlphaFoldDB" id="A0A821PI15"/>
<protein>
    <submittedName>
        <fullName evidence="6">Uncharacterized protein</fullName>
    </submittedName>
</protein>
<dbReference type="EMBL" id="CAJOBR010004986">
    <property type="protein sequence ID" value="CAF4802894.1"/>
    <property type="molecule type" value="Genomic_DNA"/>
</dbReference>
<feature type="compositionally biased region" description="Low complexity" evidence="1">
    <location>
        <begin position="25"/>
        <end position="41"/>
    </location>
</feature>
<organism evidence="6 7">
    <name type="scientific">Rotaria socialis</name>
    <dbReference type="NCBI Taxonomy" id="392032"/>
    <lineage>
        <taxon>Eukaryota</taxon>
        <taxon>Metazoa</taxon>
        <taxon>Spiralia</taxon>
        <taxon>Gnathifera</taxon>
        <taxon>Rotifera</taxon>
        <taxon>Eurotatoria</taxon>
        <taxon>Bdelloidea</taxon>
        <taxon>Philodinida</taxon>
        <taxon>Philodinidae</taxon>
        <taxon>Rotaria</taxon>
    </lineage>
</organism>
<dbReference type="EMBL" id="CAJNXB010001814">
    <property type="protein sequence ID" value="CAF3195857.1"/>
    <property type="molecule type" value="Genomic_DNA"/>
</dbReference>
<dbReference type="Proteomes" id="UP000663862">
    <property type="component" value="Unassembled WGS sequence"/>
</dbReference>
<evidence type="ECO:0000313" key="3">
    <source>
        <dbReference type="EMBL" id="CAF4302327.1"/>
    </source>
</evidence>
<evidence type="ECO:0000313" key="5">
    <source>
        <dbReference type="EMBL" id="CAF4579602.1"/>
    </source>
</evidence>
<evidence type="ECO:0000256" key="1">
    <source>
        <dbReference type="SAM" id="MobiDB-lite"/>
    </source>
</evidence>
<dbReference type="Proteomes" id="UP000663838">
    <property type="component" value="Unassembled WGS sequence"/>
</dbReference>
<evidence type="ECO:0000313" key="7">
    <source>
        <dbReference type="Proteomes" id="UP000663848"/>
    </source>
</evidence>
<feature type="compositionally biased region" description="Polar residues" evidence="1">
    <location>
        <begin position="42"/>
        <end position="72"/>
    </location>
</feature>